<sequence length="218" mass="24671">MSLIPYRFLFRSMYACPYVAKMPLEDEDRLIDLPLKAKLDSLAEIDGEKKFADVRLGWNEMGLGLTVEVKGKSNYPIGEADRPRQSDGITLWIDTRGDRTGHRATRTCHQFHFLASGGSSTKDEAYFLQTKIHRALADAPLASAAEVPFRCRRIKTGYRMEAFLSSKVLTGFDPEQFPMLGVFYSIRDFELGDDNLSLDSNFPFSEDPSLWASLELVK</sequence>
<dbReference type="Proteomes" id="UP000676194">
    <property type="component" value="Chromosome"/>
</dbReference>
<dbReference type="EMBL" id="CP074694">
    <property type="protein sequence ID" value="QVL30031.1"/>
    <property type="molecule type" value="Genomic_DNA"/>
</dbReference>
<gene>
    <name evidence="1" type="ORF">KIH39_14275</name>
</gene>
<keyword evidence="2" id="KW-1185">Reference proteome</keyword>
<reference evidence="1" key="1">
    <citation type="submission" date="2021-05" db="EMBL/GenBank/DDBJ databases">
        <title>Complete genome sequence of the cellulolytic planctomycete Telmatocola sphagniphila SP2T and characterization of the first cellulase from planctomycetes.</title>
        <authorList>
            <person name="Rakitin A.L."/>
            <person name="Beletsky A.V."/>
            <person name="Naumoff D.G."/>
            <person name="Kulichevskaya I.S."/>
            <person name="Mardanov A.V."/>
            <person name="Ravin N.V."/>
            <person name="Dedysh S.N."/>
        </authorList>
    </citation>
    <scope>NUCLEOTIDE SEQUENCE</scope>
    <source>
        <strain evidence="1">SP2T</strain>
    </source>
</reference>
<organism evidence="1 2">
    <name type="scientific">Telmatocola sphagniphila</name>
    <dbReference type="NCBI Taxonomy" id="1123043"/>
    <lineage>
        <taxon>Bacteria</taxon>
        <taxon>Pseudomonadati</taxon>
        <taxon>Planctomycetota</taxon>
        <taxon>Planctomycetia</taxon>
        <taxon>Gemmatales</taxon>
        <taxon>Gemmataceae</taxon>
    </lineage>
</organism>
<evidence type="ECO:0000313" key="1">
    <source>
        <dbReference type="EMBL" id="QVL30031.1"/>
    </source>
</evidence>
<dbReference type="CDD" id="cd00241">
    <property type="entry name" value="DOMON_like"/>
    <property type="match status" value="1"/>
</dbReference>
<dbReference type="AlphaFoldDB" id="A0A8E6B1Q6"/>
<dbReference type="RefSeq" id="WP_213493915.1">
    <property type="nucleotide sequence ID" value="NZ_CP074694.1"/>
</dbReference>
<accession>A0A8E6B1Q6</accession>
<evidence type="ECO:0000313" key="2">
    <source>
        <dbReference type="Proteomes" id="UP000676194"/>
    </source>
</evidence>
<proteinExistence type="predicted"/>
<dbReference type="Gene3D" id="2.60.40.1190">
    <property type="match status" value="1"/>
</dbReference>
<protein>
    <recommendedName>
        <fullName evidence="3">Carbohydrate-binding domain-containing protein</fullName>
    </recommendedName>
</protein>
<dbReference type="KEGG" id="tsph:KIH39_14275"/>
<evidence type="ECO:0008006" key="3">
    <source>
        <dbReference type="Google" id="ProtNLM"/>
    </source>
</evidence>
<name>A0A8E6B1Q6_9BACT</name>
<dbReference type="SUPFAM" id="SSF49344">
    <property type="entry name" value="CBD9-like"/>
    <property type="match status" value="1"/>
</dbReference>